<comment type="similarity">
    <text evidence="4 13">Belongs to the glycosyl hydrolase 10 (cellulase F) family.</text>
</comment>
<evidence type="ECO:0000256" key="6">
    <source>
        <dbReference type="ARBA" id="ARBA00022651"/>
    </source>
</evidence>
<dbReference type="PANTHER" id="PTHR31490:SF35">
    <property type="entry name" value="ENDO-1,4-BETA-XYLANASE"/>
    <property type="match status" value="1"/>
</dbReference>
<evidence type="ECO:0000313" key="18">
    <source>
        <dbReference type="Proteomes" id="UP001303889"/>
    </source>
</evidence>
<reference evidence="17" key="1">
    <citation type="journal article" date="2023" name="Mol. Phylogenet. Evol.">
        <title>Genome-scale phylogeny and comparative genomics of the fungal order Sordariales.</title>
        <authorList>
            <person name="Hensen N."/>
            <person name="Bonometti L."/>
            <person name="Westerberg I."/>
            <person name="Brannstrom I.O."/>
            <person name="Guillou S."/>
            <person name="Cros-Aarteil S."/>
            <person name="Calhoun S."/>
            <person name="Haridas S."/>
            <person name="Kuo A."/>
            <person name="Mondo S."/>
            <person name="Pangilinan J."/>
            <person name="Riley R."/>
            <person name="LaButti K."/>
            <person name="Andreopoulos B."/>
            <person name="Lipzen A."/>
            <person name="Chen C."/>
            <person name="Yan M."/>
            <person name="Daum C."/>
            <person name="Ng V."/>
            <person name="Clum A."/>
            <person name="Steindorff A."/>
            <person name="Ohm R.A."/>
            <person name="Martin F."/>
            <person name="Silar P."/>
            <person name="Natvig D.O."/>
            <person name="Lalanne C."/>
            <person name="Gautier V."/>
            <person name="Ament-Velasquez S.L."/>
            <person name="Kruys A."/>
            <person name="Hutchinson M.I."/>
            <person name="Powell A.J."/>
            <person name="Barry K."/>
            <person name="Miller A.N."/>
            <person name="Grigoriev I.V."/>
            <person name="Debuchy R."/>
            <person name="Gladieux P."/>
            <person name="Hiltunen Thoren M."/>
            <person name="Johannesson H."/>
        </authorList>
    </citation>
    <scope>NUCLEOTIDE SEQUENCE</scope>
    <source>
        <strain evidence="17">CBS 103.79</strain>
    </source>
</reference>
<evidence type="ECO:0000259" key="15">
    <source>
        <dbReference type="PROSITE" id="PS51164"/>
    </source>
</evidence>
<dbReference type="InterPro" id="IPR001000">
    <property type="entry name" value="GH10_dom"/>
</dbReference>
<dbReference type="PROSITE" id="PS51164">
    <property type="entry name" value="CBM1_2"/>
    <property type="match status" value="1"/>
</dbReference>
<comment type="subcellular location">
    <subcellularLocation>
        <location evidence="2">Secreted</location>
    </subcellularLocation>
</comment>
<dbReference type="InterPro" id="IPR044846">
    <property type="entry name" value="GH10"/>
</dbReference>
<keyword evidence="8 13" id="KW-0378">Hydrolase</keyword>
<sequence length="428" mass="45207">MHSKTLLASLLAPAAVSAVLNDLAVRAGLKYFGAALGEGAFQSDSTYASLLRDTAEFGQVVPENGMKWESTERTQGVFTYGSGDVSAKQAQQSGQVLRCHALVWHSQLPNWVSGGTWTVETLTAVMESHISNVMGHYKGQCYAWDVVNEAVGDDGNWRSTVFLDTFNGTGYLPVAFNLARAADPSAKLYYNDYNLEYNGDKTDRAVELVKLVQAAGAPIDGVGFQGHLLVAGTPSRSNLAAALQRFTALGVEVAFTELDIRHTSLPAPASAYATQGDDYANVVGACLDTPNCVGVTVWGVTDKYSWIPGTFEGQGDALLYDANFTRKAAWTSVSSVLAASATLPPTSTSSSAQACGSSTVYVTATATAQPVTVTVTATVTLSQTATTDPAAIQTLYGQCGGRGYTGPSQCGPYTAACKVQNDWYHQCM</sequence>
<dbReference type="AlphaFoldDB" id="A0AAN6MD67"/>
<comment type="pathway">
    <text evidence="3">Glycan degradation; xylan degradation.</text>
</comment>
<evidence type="ECO:0000256" key="5">
    <source>
        <dbReference type="ARBA" id="ARBA00022525"/>
    </source>
</evidence>
<dbReference type="SUPFAM" id="SSF51445">
    <property type="entry name" value="(Trans)glycosidases"/>
    <property type="match status" value="1"/>
</dbReference>
<feature type="chain" id="PRO_5042834925" description="Beta-xylanase" evidence="14">
    <location>
        <begin position="19"/>
        <end position="428"/>
    </location>
</feature>
<comment type="catalytic activity">
    <reaction evidence="1 13">
        <text>Endohydrolysis of (1-&gt;4)-beta-D-xylosidic linkages in xylans.</text>
        <dbReference type="EC" id="3.2.1.8"/>
    </reaction>
</comment>
<keyword evidence="5" id="KW-0964">Secreted</keyword>
<dbReference type="GO" id="GO:0045493">
    <property type="term" value="P:xylan catabolic process"/>
    <property type="evidence" value="ECO:0007669"/>
    <property type="project" value="UniProtKB-KW"/>
</dbReference>
<dbReference type="Gene3D" id="3.20.20.80">
    <property type="entry name" value="Glycosidases"/>
    <property type="match status" value="1"/>
</dbReference>
<dbReference type="PRINTS" id="PR00134">
    <property type="entry name" value="GLHYDRLASE10"/>
</dbReference>
<keyword evidence="7 14" id="KW-0732">Signal</keyword>
<dbReference type="GO" id="GO:0030248">
    <property type="term" value="F:cellulose binding"/>
    <property type="evidence" value="ECO:0007669"/>
    <property type="project" value="InterPro"/>
</dbReference>
<dbReference type="InterPro" id="IPR000254">
    <property type="entry name" value="CBD"/>
</dbReference>
<keyword evidence="18" id="KW-1185">Reference proteome</keyword>
<gene>
    <name evidence="17" type="ORF">C8A05DRAFT_38518</name>
</gene>
<evidence type="ECO:0000256" key="2">
    <source>
        <dbReference type="ARBA" id="ARBA00004613"/>
    </source>
</evidence>
<feature type="domain" description="CBM1" evidence="15">
    <location>
        <begin position="391"/>
        <end position="428"/>
    </location>
</feature>
<dbReference type="PROSITE" id="PS00591">
    <property type="entry name" value="GH10_1"/>
    <property type="match status" value="1"/>
</dbReference>
<evidence type="ECO:0000259" key="16">
    <source>
        <dbReference type="PROSITE" id="PS51760"/>
    </source>
</evidence>
<accession>A0AAN6MD67</accession>
<reference evidence="17" key="2">
    <citation type="submission" date="2023-05" db="EMBL/GenBank/DDBJ databases">
        <authorList>
            <consortium name="Lawrence Berkeley National Laboratory"/>
            <person name="Steindorff A."/>
            <person name="Hensen N."/>
            <person name="Bonometti L."/>
            <person name="Westerberg I."/>
            <person name="Brannstrom I.O."/>
            <person name="Guillou S."/>
            <person name="Cros-Aarteil S."/>
            <person name="Calhoun S."/>
            <person name="Haridas S."/>
            <person name="Kuo A."/>
            <person name="Mondo S."/>
            <person name="Pangilinan J."/>
            <person name="Riley R."/>
            <person name="Labutti K."/>
            <person name="Andreopoulos B."/>
            <person name="Lipzen A."/>
            <person name="Chen C."/>
            <person name="Yanf M."/>
            <person name="Daum C."/>
            <person name="Ng V."/>
            <person name="Clum A."/>
            <person name="Ohm R."/>
            <person name="Martin F."/>
            <person name="Silar P."/>
            <person name="Natvig D."/>
            <person name="Lalanne C."/>
            <person name="Gautier V."/>
            <person name="Ament-Velasquez S.L."/>
            <person name="Kruys A."/>
            <person name="Hutchinson M.I."/>
            <person name="Powell A.J."/>
            <person name="Barry K."/>
            <person name="Miller A.N."/>
            <person name="Grigoriev I.V."/>
            <person name="Debuchy R."/>
            <person name="Gladieux P."/>
            <person name="Thoren M.H."/>
            <person name="Johannesson H."/>
        </authorList>
    </citation>
    <scope>NUCLEOTIDE SEQUENCE</scope>
    <source>
        <strain evidence="17">CBS 103.79</strain>
    </source>
</reference>
<evidence type="ECO:0000256" key="12">
    <source>
        <dbReference type="PROSITE-ProRule" id="PRU10061"/>
    </source>
</evidence>
<evidence type="ECO:0000256" key="13">
    <source>
        <dbReference type="RuleBase" id="RU361174"/>
    </source>
</evidence>
<dbReference type="Pfam" id="PF00734">
    <property type="entry name" value="CBM_1"/>
    <property type="match status" value="1"/>
</dbReference>
<evidence type="ECO:0000256" key="11">
    <source>
        <dbReference type="ARBA" id="ARBA00023326"/>
    </source>
</evidence>
<evidence type="ECO:0000313" key="17">
    <source>
        <dbReference type="EMBL" id="KAK3897911.1"/>
    </source>
</evidence>
<keyword evidence="6" id="KW-0858">Xylan degradation</keyword>
<dbReference type="InterPro" id="IPR035971">
    <property type="entry name" value="CBD_sf"/>
</dbReference>
<evidence type="ECO:0000256" key="9">
    <source>
        <dbReference type="ARBA" id="ARBA00023277"/>
    </source>
</evidence>
<dbReference type="SUPFAM" id="SSF57180">
    <property type="entry name" value="Cellulose-binding domain"/>
    <property type="match status" value="1"/>
</dbReference>
<keyword evidence="10 13" id="KW-0326">Glycosidase</keyword>
<organism evidence="17 18">
    <name type="scientific">Staphylotrichum tortipilum</name>
    <dbReference type="NCBI Taxonomy" id="2831512"/>
    <lineage>
        <taxon>Eukaryota</taxon>
        <taxon>Fungi</taxon>
        <taxon>Dikarya</taxon>
        <taxon>Ascomycota</taxon>
        <taxon>Pezizomycotina</taxon>
        <taxon>Sordariomycetes</taxon>
        <taxon>Sordariomycetidae</taxon>
        <taxon>Sordariales</taxon>
        <taxon>Chaetomiaceae</taxon>
        <taxon>Staphylotrichum</taxon>
    </lineage>
</organism>
<keyword evidence="11 13" id="KW-0624">Polysaccharide degradation</keyword>
<protein>
    <recommendedName>
        <fullName evidence="13">Beta-xylanase</fullName>
        <ecNumber evidence="13">3.2.1.8</ecNumber>
    </recommendedName>
</protein>
<dbReference type="Pfam" id="PF00331">
    <property type="entry name" value="Glyco_hydro_10"/>
    <property type="match status" value="1"/>
</dbReference>
<dbReference type="EC" id="3.2.1.8" evidence="13"/>
<proteinExistence type="inferred from homology"/>
<dbReference type="GO" id="GO:0005576">
    <property type="term" value="C:extracellular region"/>
    <property type="evidence" value="ECO:0007669"/>
    <property type="project" value="UniProtKB-SubCell"/>
</dbReference>
<dbReference type="SMART" id="SM00633">
    <property type="entry name" value="Glyco_10"/>
    <property type="match status" value="1"/>
</dbReference>
<feature type="domain" description="GH10" evidence="16">
    <location>
        <begin position="44"/>
        <end position="336"/>
    </location>
</feature>
<dbReference type="SMART" id="SM00236">
    <property type="entry name" value="fCBD"/>
    <property type="match status" value="1"/>
</dbReference>
<evidence type="ECO:0000256" key="10">
    <source>
        <dbReference type="ARBA" id="ARBA00023295"/>
    </source>
</evidence>
<keyword evidence="9 13" id="KW-0119">Carbohydrate metabolism</keyword>
<dbReference type="InterPro" id="IPR031158">
    <property type="entry name" value="GH10_AS"/>
</dbReference>
<dbReference type="GO" id="GO:0031176">
    <property type="term" value="F:endo-1,4-beta-xylanase activity"/>
    <property type="evidence" value="ECO:0007669"/>
    <property type="project" value="UniProtKB-EC"/>
</dbReference>
<evidence type="ECO:0000256" key="7">
    <source>
        <dbReference type="ARBA" id="ARBA00022729"/>
    </source>
</evidence>
<dbReference type="Proteomes" id="UP001303889">
    <property type="component" value="Unassembled WGS sequence"/>
</dbReference>
<evidence type="ECO:0000256" key="8">
    <source>
        <dbReference type="ARBA" id="ARBA00022801"/>
    </source>
</evidence>
<evidence type="ECO:0000256" key="14">
    <source>
        <dbReference type="SAM" id="SignalP"/>
    </source>
</evidence>
<dbReference type="InterPro" id="IPR017853">
    <property type="entry name" value="GH"/>
</dbReference>
<evidence type="ECO:0000256" key="4">
    <source>
        <dbReference type="ARBA" id="ARBA00007495"/>
    </source>
</evidence>
<name>A0AAN6MD67_9PEZI</name>
<dbReference type="EMBL" id="MU856043">
    <property type="protein sequence ID" value="KAK3897911.1"/>
    <property type="molecule type" value="Genomic_DNA"/>
</dbReference>
<evidence type="ECO:0000256" key="3">
    <source>
        <dbReference type="ARBA" id="ARBA00004851"/>
    </source>
</evidence>
<dbReference type="PROSITE" id="PS51760">
    <property type="entry name" value="GH10_2"/>
    <property type="match status" value="1"/>
</dbReference>
<evidence type="ECO:0000256" key="1">
    <source>
        <dbReference type="ARBA" id="ARBA00000681"/>
    </source>
</evidence>
<feature type="active site" description="Nucleophile" evidence="12">
    <location>
        <position position="257"/>
    </location>
</feature>
<feature type="signal peptide" evidence="14">
    <location>
        <begin position="1"/>
        <end position="18"/>
    </location>
</feature>
<dbReference type="PANTHER" id="PTHR31490">
    <property type="entry name" value="GLYCOSYL HYDROLASE"/>
    <property type="match status" value="1"/>
</dbReference>
<comment type="caution">
    <text evidence="17">The sequence shown here is derived from an EMBL/GenBank/DDBJ whole genome shotgun (WGS) entry which is preliminary data.</text>
</comment>